<dbReference type="GO" id="GO:0004386">
    <property type="term" value="F:helicase activity"/>
    <property type="evidence" value="ECO:0007669"/>
    <property type="project" value="UniProtKB-KW"/>
</dbReference>
<evidence type="ECO:0000256" key="6">
    <source>
        <dbReference type="ARBA" id="ARBA00022840"/>
    </source>
</evidence>
<keyword evidence="5" id="KW-0347">Helicase</keyword>
<dbReference type="PANTHER" id="PTHR45418">
    <property type="entry name" value="CANCER/TESTIS ANTIGEN 55"/>
    <property type="match status" value="1"/>
</dbReference>
<evidence type="ECO:0000313" key="10">
    <source>
        <dbReference type="Proteomes" id="UP000655588"/>
    </source>
</evidence>
<dbReference type="GO" id="GO:0016787">
    <property type="term" value="F:hydrolase activity"/>
    <property type="evidence" value="ECO:0007669"/>
    <property type="project" value="UniProtKB-KW"/>
</dbReference>
<organism evidence="9 10">
    <name type="scientific">Frieseomelitta varia</name>
    <dbReference type="NCBI Taxonomy" id="561572"/>
    <lineage>
        <taxon>Eukaryota</taxon>
        <taxon>Metazoa</taxon>
        <taxon>Ecdysozoa</taxon>
        <taxon>Arthropoda</taxon>
        <taxon>Hexapoda</taxon>
        <taxon>Insecta</taxon>
        <taxon>Pterygota</taxon>
        <taxon>Neoptera</taxon>
        <taxon>Endopterygota</taxon>
        <taxon>Hymenoptera</taxon>
        <taxon>Apocrita</taxon>
        <taxon>Aculeata</taxon>
        <taxon>Apoidea</taxon>
        <taxon>Anthophila</taxon>
        <taxon>Apidae</taxon>
        <taxon>Frieseomelitta</taxon>
    </lineage>
</organism>
<dbReference type="InterPro" id="IPR049080">
    <property type="entry name" value="MOV-10-like_beta-barrel"/>
</dbReference>
<evidence type="ECO:0000313" key="9">
    <source>
        <dbReference type="EMBL" id="KAF3429299.1"/>
    </source>
</evidence>
<dbReference type="GO" id="GO:0005524">
    <property type="term" value="F:ATP binding"/>
    <property type="evidence" value="ECO:0007669"/>
    <property type="project" value="UniProtKB-KW"/>
</dbReference>
<comment type="caution">
    <text evidence="9">The sequence shown here is derived from an EMBL/GenBank/DDBJ whole genome shotgun (WGS) entry which is preliminary data.</text>
</comment>
<keyword evidence="10" id="KW-1185">Reference proteome</keyword>
<dbReference type="PANTHER" id="PTHR45418:SF1">
    <property type="entry name" value="CANCER_TESTIS ANTIGEN 55"/>
    <property type="match status" value="1"/>
</dbReference>
<reference evidence="9" key="1">
    <citation type="submission" date="2019-11" db="EMBL/GenBank/DDBJ databases">
        <title>The nuclear and mitochondrial genomes of Frieseomelitta varia - a highly eusocial stingless bee (Meliponini) with a permanently sterile worker caste.</title>
        <authorList>
            <person name="Freitas F.C.P."/>
            <person name="Lourenco A.P."/>
            <person name="Nunes F.M.F."/>
            <person name="Paschoal A.R."/>
            <person name="Abreu F.C.P."/>
            <person name="Barbin F.O."/>
            <person name="Bataglia L."/>
            <person name="Cardoso-Junior C.A.M."/>
            <person name="Cervoni M.S."/>
            <person name="Silva S.R."/>
            <person name="Dalarmi F."/>
            <person name="Del Lama M.A."/>
            <person name="Depintor T.S."/>
            <person name="Ferreira K.M."/>
            <person name="Goria P.S."/>
            <person name="Jaskot M.C."/>
            <person name="Lago D.C."/>
            <person name="Luna-Lucena D."/>
            <person name="Moda L.M."/>
            <person name="Nascimento L."/>
            <person name="Pedrino M."/>
            <person name="Rabico F.O."/>
            <person name="Sanches F.C."/>
            <person name="Santos D.E."/>
            <person name="Santos C.G."/>
            <person name="Vieira J."/>
            <person name="Lopes T.F."/>
            <person name="Barchuk A.R."/>
            <person name="Hartfelder K."/>
            <person name="Simoes Z.L.P."/>
            <person name="Bitondi M.M.G."/>
            <person name="Pinheiro D.G."/>
        </authorList>
    </citation>
    <scope>NUCLEOTIDE SEQUENCE</scope>
    <source>
        <strain evidence="9">USP_RPSP 00005682</strain>
        <tissue evidence="9">Whole individual</tissue>
    </source>
</reference>
<accession>A0A833W1M1</accession>
<dbReference type="EMBL" id="WNWW01000167">
    <property type="protein sequence ID" value="KAF3429299.1"/>
    <property type="molecule type" value="Genomic_DNA"/>
</dbReference>
<feature type="domain" description="Helicase MOV-10-like beta-barrel" evidence="7">
    <location>
        <begin position="241"/>
        <end position="283"/>
    </location>
</feature>
<keyword evidence="6" id="KW-0067">ATP-binding</keyword>
<dbReference type="AlphaFoldDB" id="A0A833W1M1"/>
<evidence type="ECO:0000259" key="7">
    <source>
        <dbReference type="Pfam" id="PF21634"/>
    </source>
</evidence>
<dbReference type="GO" id="GO:0005737">
    <property type="term" value="C:cytoplasm"/>
    <property type="evidence" value="ECO:0007669"/>
    <property type="project" value="UniProtKB-SubCell"/>
</dbReference>
<dbReference type="Pfam" id="PF21634">
    <property type="entry name" value="MOV-10_beta-barrel"/>
    <property type="match status" value="1"/>
</dbReference>
<comment type="subcellular location">
    <subcellularLocation>
        <location evidence="1">Cytoplasm</location>
    </subcellularLocation>
</comment>
<proteinExistence type="predicted"/>
<feature type="domain" description="Helicase MOV-10 helical" evidence="8">
    <location>
        <begin position="176"/>
        <end position="232"/>
    </location>
</feature>
<keyword evidence="4" id="KW-0378">Hydrolase</keyword>
<evidence type="ECO:0000256" key="4">
    <source>
        <dbReference type="ARBA" id="ARBA00022801"/>
    </source>
</evidence>
<name>A0A833W1M1_9HYME</name>
<dbReference type="Pfam" id="PF21635">
    <property type="entry name" value="Mov-10_helical"/>
    <property type="match status" value="1"/>
</dbReference>
<dbReference type="Proteomes" id="UP000655588">
    <property type="component" value="Unassembled WGS sequence"/>
</dbReference>
<evidence type="ECO:0000259" key="8">
    <source>
        <dbReference type="Pfam" id="PF21635"/>
    </source>
</evidence>
<sequence length="301" mass="35100">MIIFVSKEVKLPVLHNISYTSKKDLNNLVKNKHGIVISDDLNIDLNVQEEKNITITIDNLSNTTHILHRSCFMIKKSNSQLRLIEPSAPNIVSVLNPSDKLTYIFKCTAKFIDFEIGRIFNITVKPKIIQKKSYYKNNNTKTNYVLDLDEWNETTYIPGIRPCRPPSFIKVRNMVYKVPKHYWDIISKCINERKSQTECKYDIENAVPCLSKRLSFESYKNRFHALLYLEEIAQIINMQQYNINSTVMRHCGEYLVMEVPGLAEKRPSLLVGDRAIVSFKWDNSQVILLNNHTHFKKKCLI</sequence>
<gene>
    <name evidence="9" type="ORF">E2986_13266</name>
</gene>
<dbReference type="InterPro" id="IPR049079">
    <property type="entry name" value="Mov-10_helical"/>
</dbReference>
<protein>
    <submittedName>
        <fullName evidence="9">Uncharacterized protein</fullName>
    </submittedName>
</protein>
<keyword evidence="2" id="KW-0963">Cytoplasm</keyword>
<evidence type="ECO:0000256" key="2">
    <source>
        <dbReference type="ARBA" id="ARBA00022490"/>
    </source>
</evidence>
<keyword evidence="3" id="KW-0547">Nucleotide-binding</keyword>
<evidence type="ECO:0000256" key="5">
    <source>
        <dbReference type="ARBA" id="ARBA00022806"/>
    </source>
</evidence>
<evidence type="ECO:0000256" key="1">
    <source>
        <dbReference type="ARBA" id="ARBA00004496"/>
    </source>
</evidence>
<evidence type="ECO:0000256" key="3">
    <source>
        <dbReference type="ARBA" id="ARBA00022741"/>
    </source>
</evidence>